<keyword evidence="3 5" id="KW-0819">tRNA processing</keyword>
<dbReference type="RefSeq" id="WP_046100553.1">
    <property type="nucleotide sequence ID" value="NZ_BKAP01000011.1"/>
</dbReference>
<keyword evidence="2 5" id="KW-0436">Ligase</keyword>
<dbReference type="GO" id="GO:0005737">
    <property type="term" value="C:cytoplasm"/>
    <property type="evidence" value="ECO:0007669"/>
    <property type="project" value="UniProtKB-SubCell"/>
</dbReference>
<evidence type="ECO:0000256" key="2">
    <source>
        <dbReference type="ARBA" id="ARBA00022598"/>
    </source>
</evidence>
<protein>
    <recommendedName>
        <fullName evidence="5">tRNA(Met) cytidine acetate ligase</fullName>
        <ecNumber evidence="5">6.3.4.-</ecNumber>
    </recommendedName>
</protein>
<organism evidence="6 7">
    <name type="scientific">Staphylococcus carnosus</name>
    <dbReference type="NCBI Taxonomy" id="1281"/>
    <lineage>
        <taxon>Bacteria</taxon>
        <taxon>Bacillati</taxon>
        <taxon>Bacillota</taxon>
        <taxon>Bacilli</taxon>
        <taxon>Bacillales</taxon>
        <taxon>Staphylococcaceae</taxon>
        <taxon>Staphylococcus</taxon>
    </lineage>
</organism>
<comment type="similarity">
    <text evidence="5">Belongs to the TmcAL family.</text>
</comment>
<reference evidence="6 7" key="1">
    <citation type="submission" date="2015-03" db="EMBL/GenBank/DDBJ databases">
        <title>Draft Genome Sequence of S. carnosus subsp. utilis LTH 7013, Isolated from South Tirolean Ham.</title>
        <authorList>
            <person name="Mueller A."/>
            <person name="Huptas C."/>
            <person name="Wenning M."/>
            <person name="Weiss A."/>
            <person name="Schmidt H."/>
        </authorList>
    </citation>
    <scope>NUCLEOTIDE SEQUENCE [LARGE SCALE GENOMIC DNA]</scope>
    <source>
        <strain evidence="6 7">LTH7013</strain>
    </source>
</reference>
<keyword evidence="5" id="KW-0547">Nucleotide-binding</keyword>
<evidence type="ECO:0000313" key="7">
    <source>
        <dbReference type="Proteomes" id="UP000033530"/>
    </source>
</evidence>
<sequence>MKCAALITEYNPFHNGHVYHAQQARQIADADVTIAIISGQFVMRGEPAVYNKFIRTQMALSTCDLVVELPAYAALSAGEYFAEFGVKVADYMNADALVFGSESGSIQAFEELALQINHIEEHPEFQIKLREGKSYPRIISELLGEPPLLQTPNNILGLSYVQAILKSAPTIQPFSIQRHKTEHHNQAISDNHFASGTAIRHALNTEDKMWEQVVPNSIHELYAKPHMNTNQLFPYLKYKILSTSSDDLRAIHTISEGFEHRLKSSISTSDNFEQLMNQLKTKRYTYTRIQRMLMNVLLNFKQQDKPTTLNAVRILGMNETGQRYLKQLKQDFPERRFITNVNKTTAPYFKPEIKATEIYNLISGQTQTDFNTPVIRVKNKEK</sequence>
<keyword evidence="5" id="KW-0963">Cytoplasm</keyword>
<dbReference type="HAMAP" id="MF_01539">
    <property type="entry name" value="TmcAL"/>
    <property type="match status" value="1"/>
</dbReference>
<evidence type="ECO:0000256" key="5">
    <source>
        <dbReference type="HAMAP-Rule" id="MF_01539"/>
    </source>
</evidence>
<comment type="catalytic activity">
    <reaction evidence="5">
        <text>cytidine(34) in elongator tRNA(Met) + acetate + ATP = N(4)-acetylcytidine(34) in elongator tRNA(Met) + AMP + diphosphate</text>
        <dbReference type="Rhea" id="RHEA:58144"/>
        <dbReference type="Rhea" id="RHEA-COMP:10693"/>
        <dbReference type="Rhea" id="RHEA-COMP:10694"/>
        <dbReference type="ChEBI" id="CHEBI:30089"/>
        <dbReference type="ChEBI" id="CHEBI:30616"/>
        <dbReference type="ChEBI" id="CHEBI:33019"/>
        <dbReference type="ChEBI" id="CHEBI:74900"/>
        <dbReference type="ChEBI" id="CHEBI:82748"/>
        <dbReference type="ChEBI" id="CHEBI:456215"/>
    </reaction>
</comment>
<dbReference type="Gene3D" id="3.40.50.620">
    <property type="entry name" value="HUPs"/>
    <property type="match status" value="1"/>
</dbReference>
<keyword evidence="5" id="KW-0067">ATP-binding</keyword>
<feature type="binding site" evidence="5">
    <location>
        <begin position="7"/>
        <end position="20"/>
    </location>
    <ligand>
        <name>ATP</name>
        <dbReference type="ChEBI" id="CHEBI:30616"/>
    </ligand>
</feature>
<evidence type="ECO:0000256" key="4">
    <source>
        <dbReference type="ARBA" id="ARBA00022884"/>
    </source>
</evidence>
<feature type="binding site" evidence="5">
    <location>
        <position position="153"/>
    </location>
    <ligand>
        <name>ATP</name>
        <dbReference type="ChEBI" id="CHEBI:30616"/>
    </ligand>
</feature>
<accession>A0AAJ0JNE2</accession>
<comment type="caution">
    <text evidence="5">Lacks conserved residue(s) required for the propagation of feature annotation.</text>
</comment>
<dbReference type="PANTHER" id="PTHR37825">
    <property type="entry name" value="TRNA(MET) CYTIDINE ACETATE LIGASE"/>
    <property type="match status" value="1"/>
</dbReference>
<dbReference type="InterPro" id="IPR014729">
    <property type="entry name" value="Rossmann-like_a/b/a_fold"/>
</dbReference>
<proteinExistence type="inferred from homology"/>
<dbReference type="Pfam" id="PF05636">
    <property type="entry name" value="HIGH_NTase1"/>
    <property type="match status" value="1"/>
</dbReference>
<evidence type="ECO:0000313" key="6">
    <source>
        <dbReference type="EMBL" id="KKB24412.1"/>
    </source>
</evidence>
<gene>
    <name evidence="5" type="primary">tmcAL</name>
    <name evidence="6" type="ORF">VV61_11830</name>
</gene>
<dbReference type="EMBL" id="LAIU01000010">
    <property type="protein sequence ID" value="KKB24412.1"/>
    <property type="molecule type" value="Genomic_DNA"/>
</dbReference>
<dbReference type="InterPro" id="IPR008513">
    <property type="entry name" value="tRNA(Met)_cyd_acetate_ligase"/>
</dbReference>
<dbReference type="SUPFAM" id="SSF52374">
    <property type="entry name" value="Nucleotidylyl transferase"/>
    <property type="match status" value="1"/>
</dbReference>
<feature type="binding site" evidence="5">
    <location>
        <position position="100"/>
    </location>
    <ligand>
        <name>ATP</name>
        <dbReference type="ChEBI" id="CHEBI:30616"/>
    </ligand>
</feature>
<dbReference type="NCBIfam" id="TIGR00125">
    <property type="entry name" value="cyt_tran_rel"/>
    <property type="match status" value="1"/>
</dbReference>
<dbReference type="AlphaFoldDB" id="A0AAJ0JNE2"/>
<dbReference type="InterPro" id="IPR004821">
    <property type="entry name" value="Cyt_trans-like"/>
</dbReference>
<comment type="subcellular location">
    <subcellularLocation>
        <location evidence="5">Cytoplasm</location>
    </subcellularLocation>
</comment>
<feature type="binding site" evidence="5">
    <location>
        <position position="178"/>
    </location>
    <ligand>
        <name>ATP</name>
        <dbReference type="ChEBI" id="CHEBI:30616"/>
    </ligand>
</feature>
<dbReference type="GO" id="GO:0000049">
    <property type="term" value="F:tRNA binding"/>
    <property type="evidence" value="ECO:0007669"/>
    <property type="project" value="UniProtKB-KW"/>
</dbReference>
<evidence type="ECO:0000256" key="3">
    <source>
        <dbReference type="ARBA" id="ARBA00022694"/>
    </source>
</evidence>
<name>A0AAJ0JNE2_STACA</name>
<dbReference type="GO" id="GO:0005524">
    <property type="term" value="F:ATP binding"/>
    <property type="evidence" value="ECO:0007669"/>
    <property type="project" value="UniProtKB-KW"/>
</dbReference>
<keyword evidence="4 5" id="KW-0694">RNA-binding</keyword>
<dbReference type="Proteomes" id="UP000033530">
    <property type="component" value="Unassembled WGS sequence"/>
</dbReference>
<comment type="caution">
    <text evidence="6">The sequence shown here is derived from an EMBL/GenBank/DDBJ whole genome shotgun (WGS) entry which is preliminary data.</text>
</comment>
<dbReference type="GO" id="GO:0016879">
    <property type="term" value="F:ligase activity, forming carbon-nitrogen bonds"/>
    <property type="evidence" value="ECO:0007669"/>
    <property type="project" value="UniProtKB-UniRule"/>
</dbReference>
<evidence type="ECO:0000256" key="1">
    <source>
        <dbReference type="ARBA" id="ARBA00022555"/>
    </source>
</evidence>
<dbReference type="PANTHER" id="PTHR37825:SF1">
    <property type="entry name" value="TRNA(MET) CYTIDINE ACETATE LIGASE"/>
    <property type="match status" value="1"/>
</dbReference>
<dbReference type="EC" id="6.3.4.-" evidence="5"/>
<dbReference type="GO" id="GO:0006400">
    <property type="term" value="P:tRNA modification"/>
    <property type="evidence" value="ECO:0007669"/>
    <property type="project" value="UniProtKB-UniRule"/>
</dbReference>
<dbReference type="NCBIfam" id="NF010191">
    <property type="entry name" value="PRK13670.1"/>
    <property type="match status" value="1"/>
</dbReference>
<comment type="function">
    <text evidence="5">Catalyzes the formation of N(4)-acetylcytidine (ac(4)C) at the wobble position of elongator tRNA(Met), using acetate and ATP as substrates. First activates an acetate ion to form acetyladenylate (Ac-AMP) and then transfers the acetyl group to tRNA to form ac(4)C34.</text>
</comment>
<keyword evidence="1 5" id="KW-0820">tRNA-binding</keyword>